<dbReference type="GO" id="GO:0006412">
    <property type="term" value="P:translation"/>
    <property type="evidence" value="ECO:0007669"/>
    <property type="project" value="TreeGrafter"/>
</dbReference>
<dbReference type="SUPFAM" id="SSF75420">
    <property type="entry name" value="YhbC-like, N-terminal domain"/>
    <property type="match status" value="1"/>
</dbReference>
<keyword evidence="1 3" id="KW-0963">Cytoplasm</keyword>
<dbReference type="PANTHER" id="PTHR33867:SF1">
    <property type="entry name" value="RIBOSOME MATURATION FACTOR RIMP"/>
    <property type="match status" value="1"/>
</dbReference>
<comment type="subcellular location">
    <subcellularLocation>
        <location evidence="3">Cytoplasm</location>
    </subcellularLocation>
</comment>
<gene>
    <name evidence="3" type="primary">rimP</name>
    <name evidence="6" type="ORF">EDD19_102158</name>
</gene>
<dbReference type="Pfam" id="PF02576">
    <property type="entry name" value="RimP_N"/>
    <property type="match status" value="1"/>
</dbReference>
<evidence type="ECO:0000313" key="6">
    <source>
        <dbReference type="EMBL" id="TCW26259.1"/>
    </source>
</evidence>
<comment type="function">
    <text evidence="3">Required for maturation of 30S ribosomal subunits.</text>
</comment>
<organism evidence="6 7">
    <name type="scientific">Dietzia cinnamea</name>
    <dbReference type="NCBI Taxonomy" id="321318"/>
    <lineage>
        <taxon>Bacteria</taxon>
        <taxon>Bacillati</taxon>
        <taxon>Actinomycetota</taxon>
        <taxon>Actinomycetes</taxon>
        <taxon>Mycobacteriales</taxon>
        <taxon>Dietziaceae</taxon>
        <taxon>Dietzia</taxon>
    </lineage>
</organism>
<dbReference type="HAMAP" id="MF_01077">
    <property type="entry name" value="RimP"/>
    <property type="match status" value="1"/>
</dbReference>
<sequence length="199" mass="21516">MRPVRVPDGFPGPHSRSTVIVPEPDRAHILRAVSDRGLDLEDIREDARSSAWRVTIVVDGDAGVSLDDLADLSSDLDPLAEGWGGPDRPVTLEVTSRGVDAPLEQPRHWRRARGRQVDLTYVRGAKGPARGRVGDLDEAAGVVRVVSGAGRDKKVVPVALDEVAHAVIRVEFRPAPQDELDLLSEPGEPGRGAREGEDR</sequence>
<feature type="domain" description="Ribosome maturation factor RimP N-terminal" evidence="5">
    <location>
        <begin position="32"/>
        <end position="100"/>
    </location>
</feature>
<name>A0A4R3ZZJ3_9ACTN</name>
<evidence type="ECO:0000256" key="3">
    <source>
        <dbReference type="HAMAP-Rule" id="MF_01077"/>
    </source>
</evidence>
<dbReference type="GO" id="GO:0005829">
    <property type="term" value="C:cytosol"/>
    <property type="evidence" value="ECO:0007669"/>
    <property type="project" value="TreeGrafter"/>
</dbReference>
<evidence type="ECO:0000256" key="1">
    <source>
        <dbReference type="ARBA" id="ARBA00022490"/>
    </source>
</evidence>
<keyword evidence="2 3" id="KW-0690">Ribosome biogenesis</keyword>
<dbReference type="InterPro" id="IPR003728">
    <property type="entry name" value="Ribosome_maturation_RimP"/>
</dbReference>
<comment type="caution">
    <text evidence="6">The sequence shown here is derived from an EMBL/GenBank/DDBJ whole genome shotgun (WGS) entry which is preliminary data.</text>
</comment>
<feature type="region of interest" description="Disordered" evidence="4">
    <location>
        <begin position="177"/>
        <end position="199"/>
    </location>
</feature>
<dbReference type="AlphaFoldDB" id="A0A4R3ZZJ3"/>
<evidence type="ECO:0000256" key="2">
    <source>
        <dbReference type="ARBA" id="ARBA00022517"/>
    </source>
</evidence>
<dbReference type="GO" id="GO:0000028">
    <property type="term" value="P:ribosomal small subunit assembly"/>
    <property type="evidence" value="ECO:0007669"/>
    <property type="project" value="TreeGrafter"/>
</dbReference>
<protein>
    <recommendedName>
        <fullName evidence="3">Ribosome maturation factor RimP</fullName>
    </recommendedName>
</protein>
<dbReference type="EMBL" id="SMCX01000002">
    <property type="protein sequence ID" value="TCW26259.1"/>
    <property type="molecule type" value="Genomic_DNA"/>
</dbReference>
<dbReference type="Proteomes" id="UP000295805">
    <property type="component" value="Unassembled WGS sequence"/>
</dbReference>
<dbReference type="InterPro" id="IPR035956">
    <property type="entry name" value="RimP_N_sf"/>
</dbReference>
<accession>A0A4R3ZZJ3</accession>
<dbReference type="Gene3D" id="3.30.300.70">
    <property type="entry name" value="RimP-like superfamily, N-terminal"/>
    <property type="match status" value="1"/>
</dbReference>
<evidence type="ECO:0000256" key="4">
    <source>
        <dbReference type="SAM" id="MobiDB-lite"/>
    </source>
</evidence>
<comment type="similarity">
    <text evidence="3">Belongs to the RimP family.</text>
</comment>
<reference evidence="6 7" key="1">
    <citation type="submission" date="2019-03" db="EMBL/GenBank/DDBJ databases">
        <title>Root nodule microbial communities of legume samples collected from USA, Mexico and Botswana.</title>
        <authorList>
            <person name="Hirsch A."/>
        </authorList>
    </citation>
    <scope>NUCLEOTIDE SEQUENCE [LARGE SCALE GENOMIC DNA]</scope>
    <source>
        <strain evidence="6 7">55</strain>
    </source>
</reference>
<evidence type="ECO:0000313" key="7">
    <source>
        <dbReference type="Proteomes" id="UP000295805"/>
    </source>
</evidence>
<proteinExistence type="inferred from homology"/>
<dbReference type="InterPro" id="IPR028989">
    <property type="entry name" value="RimP_N"/>
</dbReference>
<evidence type="ECO:0000259" key="5">
    <source>
        <dbReference type="Pfam" id="PF02576"/>
    </source>
</evidence>
<dbReference type="PANTHER" id="PTHR33867">
    <property type="entry name" value="RIBOSOME MATURATION FACTOR RIMP"/>
    <property type="match status" value="1"/>
</dbReference>